<dbReference type="Gene3D" id="3.30.40.10">
    <property type="entry name" value="Zinc/RING finger domain, C3HC4 (zinc finger)"/>
    <property type="match status" value="1"/>
</dbReference>
<evidence type="ECO:0000313" key="7">
    <source>
        <dbReference type="Proteomes" id="UP000261560"/>
    </source>
</evidence>
<evidence type="ECO:0000256" key="1">
    <source>
        <dbReference type="ARBA" id="ARBA00022723"/>
    </source>
</evidence>
<organism evidence="6 7">
    <name type="scientific">Oryzias melastigma</name>
    <name type="common">Marine medaka</name>
    <dbReference type="NCBI Taxonomy" id="30732"/>
    <lineage>
        <taxon>Eukaryota</taxon>
        <taxon>Metazoa</taxon>
        <taxon>Chordata</taxon>
        <taxon>Craniata</taxon>
        <taxon>Vertebrata</taxon>
        <taxon>Euteleostomi</taxon>
        <taxon>Actinopterygii</taxon>
        <taxon>Neopterygii</taxon>
        <taxon>Teleostei</taxon>
        <taxon>Neoteleostei</taxon>
        <taxon>Acanthomorphata</taxon>
        <taxon>Ovalentaria</taxon>
        <taxon>Atherinomorphae</taxon>
        <taxon>Beloniformes</taxon>
        <taxon>Adrianichthyidae</taxon>
        <taxon>Oryziinae</taxon>
        <taxon>Oryzias</taxon>
    </lineage>
</organism>
<dbReference type="SUPFAM" id="SSF57850">
    <property type="entry name" value="RING/U-box"/>
    <property type="match status" value="1"/>
</dbReference>
<dbReference type="Proteomes" id="UP000261560">
    <property type="component" value="Unplaced"/>
</dbReference>
<evidence type="ECO:0000259" key="5">
    <source>
        <dbReference type="PROSITE" id="PS50089"/>
    </source>
</evidence>
<sequence>MFLTDELECIVCCCEYSRSDRVPRILHCNHTFCAPCLEKMSTLEGPLYTVSCPICRWITCIKASLTLPGSLWVNTEIWDQLSHKPKERNDDFINHLKDTKMKCSSPRGRPMTRWRDYVSRLAWERLGVSGSAAKLSSQVPN</sequence>
<dbReference type="PANTHER" id="PTHR22791">
    <property type="entry name" value="RING-TYPE DOMAIN-CONTAINING PROTEIN"/>
    <property type="match status" value="1"/>
</dbReference>
<dbReference type="GeneTree" id="ENSGT00940000177111"/>
<dbReference type="PANTHER" id="PTHR22791:SF31">
    <property type="entry name" value="IM:7152348"/>
    <property type="match status" value="1"/>
</dbReference>
<dbReference type="InterPro" id="IPR013083">
    <property type="entry name" value="Znf_RING/FYVE/PHD"/>
</dbReference>
<reference evidence="6" key="1">
    <citation type="submission" date="2025-08" db="UniProtKB">
        <authorList>
            <consortium name="Ensembl"/>
        </authorList>
    </citation>
    <scope>IDENTIFICATION</scope>
</reference>
<keyword evidence="2 4" id="KW-0863">Zinc-finger</keyword>
<dbReference type="PaxDb" id="30732-ENSOMEP00000016999"/>
<keyword evidence="3" id="KW-0862">Zinc</keyword>
<protein>
    <recommendedName>
        <fullName evidence="5">RING-type domain-containing protein</fullName>
    </recommendedName>
</protein>
<dbReference type="Ensembl" id="ENSOMET00000025632.1">
    <property type="protein sequence ID" value="ENSOMEP00000016999.1"/>
    <property type="gene ID" value="ENSOMEG00000018669.1"/>
</dbReference>
<evidence type="ECO:0000256" key="3">
    <source>
        <dbReference type="ARBA" id="ARBA00022833"/>
    </source>
</evidence>
<dbReference type="Pfam" id="PF14634">
    <property type="entry name" value="zf-RING_5"/>
    <property type="match status" value="1"/>
</dbReference>
<dbReference type="GO" id="GO:0016567">
    <property type="term" value="P:protein ubiquitination"/>
    <property type="evidence" value="ECO:0007669"/>
    <property type="project" value="TreeGrafter"/>
</dbReference>
<feature type="domain" description="RING-type" evidence="5">
    <location>
        <begin position="9"/>
        <end position="56"/>
    </location>
</feature>
<dbReference type="InterPro" id="IPR001841">
    <property type="entry name" value="Znf_RING"/>
</dbReference>
<dbReference type="AlphaFoldDB" id="A0A3B3CIS6"/>
<dbReference type="STRING" id="30732.ENSOMEP00000016999"/>
<dbReference type="PROSITE" id="PS00518">
    <property type="entry name" value="ZF_RING_1"/>
    <property type="match status" value="1"/>
</dbReference>
<dbReference type="PROSITE" id="PS50089">
    <property type="entry name" value="ZF_RING_2"/>
    <property type="match status" value="1"/>
</dbReference>
<dbReference type="InterPro" id="IPR051435">
    <property type="entry name" value="RING_finger_E3_ubiq-ligases"/>
</dbReference>
<dbReference type="GO" id="GO:0061630">
    <property type="term" value="F:ubiquitin protein ligase activity"/>
    <property type="evidence" value="ECO:0007669"/>
    <property type="project" value="TreeGrafter"/>
</dbReference>
<keyword evidence="1" id="KW-0479">Metal-binding</keyword>
<evidence type="ECO:0000256" key="4">
    <source>
        <dbReference type="PROSITE-ProRule" id="PRU00175"/>
    </source>
</evidence>
<accession>A0A3B3CIS6</accession>
<dbReference type="InterPro" id="IPR017907">
    <property type="entry name" value="Znf_RING_CS"/>
</dbReference>
<keyword evidence="7" id="KW-1185">Reference proteome</keyword>
<dbReference type="SMART" id="SM00184">
    <property type="entry name" value="RING"/>
    <property type="match status" value="1"/>
</dbReference>
<evidence type="ECO:0000313" key="6">
    <source>
        <dbReference type="Ensembl" id="ENSOMEP00000016999.1"/>
    </source>
</evidence>
<dbReference type="GO" id="GO:0008270">
    <property type="term" value="F:zinc ion binding"/>
    <property type="evidence" value="ECO:0007669"/>
    <property type="project" value="UniProtKB-KW"/>
</dbReference>
<evidence type="ECO:0000256" key="2">
    <source>
        <dbReference type="ARBA" id="ARBA00022771"/>
    </source>
</evidence>
<reference evidence="6" key="2">
    <citation type="submission" date="2025-09" db="UniProtKB">
        <authorList>
            <consortium name="Ensembl"/>
        </authorList>
    </citation>
    <scope>IDENTIFICATION</scope>
</reference>
<name>A0A3B3CIS6_ORYME</name>
<proteinExistence type="predicted"/>